<keyword evidence="8" id="KW-0067">ATP-binding</keyword>
<evidence type="ECO:0000256" key="5">
    <source>
        <dbReference type="ARBA" id="ARBA00022741"/>
    </source>
</evidence>
<dbReference type="SMART" id="SM00487">
    <property type="entry name" value="DEXDc"/>
    <property type="match status" value="1"/>
</dbReference>
<dbReference type="AlphaFoldDB" id="A0A1C9ZT78"/>
<dbReference type="SUPFAM" id="SSF109604">
    <property type="entry name" value="HD-domain/PDEase-like"/>
    <property type="match status" value="1"/>
</dbReference>
<keyword evidence="7" id="KW-0347">Helicase</keyword>
<keyword evidence="5" id="KW-0547">Nucleotide-binding</keyword>
<evidence type="ECO:0000256" key="1">
    <source>
        <dbReference type="ARBA" id="ARBA00006847"/>
    </source>
</evidence>
<feature type="domain" description="HD Cas3-type" evidence="11">
    <location>
        <begin position="14"/>
        <end position="188"/>
    </location>
</feature>
<keyword evidence="6" id="KW-0378">Hydrolase</keyword>
<dbReference type="InterPro" id="IPR006474">
    <property type="entry name" value="Helicase_Cas3_CRISPR-ass_core"/>
</dbReference>
<dbReference type="InterPro" id="IPR011545">
    <property type="entry name" value="DEAD/DEAH_box_helicase_dom"/>
</dbReference>
<dbReference type="PANTHER" id="PTHR47962">
    <property type="entry name" value="ATP-DEPENDENT HELICASE LHR-RELATED-RELATED"/>
    <property type="match status" value="1"/>
</dbReference>
<dbReference type="PROSITE" id="PS51192">
    <property type="entry name" value="HELICASE_ATP_BIND_1"/>
    <property type="match status" value="1"/>
</dbReference>
<dbReference type="GO" id="GO:0005524">
    <property type="term" value="F:ATP binding"/>
    <property type="evidence" value="ECO:0007669"/>
    <property type="project" value="UniProtKB-KW"/>
</dbReference>
<dbReference type="GO" id="GO:0004518">
    <property type="term" value="F:nuclease activity"/>
    <property type="evidence" value="ECO:0007669"/>
    <property type="project" value="UniProtKB-KW"/>
</dbReference>
<dbReference type="GO" id="GO:0051607">
    <property type="term" value="P:defense response to virus"/>
    <property type="evidence" value="ECO:0007669"/>
    <property type="project" value="UniProtKB-KW"/>
</dbReference>
<protein>
    <submittedName>
        <fullName evidence="12">CRISPR-associated protein Cas3</fullName>
    </submittedName>
</protein>
<dbReference type="Pfam" id="PF00270">
    <property type="entry name" value="DEAD"/>
    <property type="match status" value="1"/>
</dbReference>
<evidence type="ECO:0000256" key="6">
    <source>
        <dbReference type="ARBA" id="ARBA00022801"/>
    </source>
</evidence>
<keyword evidence="4" id="KW-0479">Metal-binding</keyword>
<dbReference type="InterPro" id="IPR014001">
    <property type="entry name" value="Helicase_ATP-bd"/>
</dbReference>
<evidence type="ECO:0000256" key="4">
    <source>
        <dbReference type="ARBA" id="ARBA00022723"/>
    </source>
</evidence>
<dbReference type="InterPro" id="IPR027417">
    <property type="entry name" value="P-loop_NTPase"/>
</dbReference>
<feature type="domain" description="Helicase ATP-binding" evidence="10">
    <location>
        <begin position="244"/>
        <end position="406"/>
    </location>
</feature>
<dbReference type="InterPro" id="IPR006483">
    <property type="entry name" value="CRISPR-assoc_Cas3_HD"/>
</dbReference>
<organism evidence="12">
    <name type="scientific">Candidatus Endomicrobium sp. MdMp-027</name>
    <dbReference type="NCBI Taxonomy" id="1837116"/>
    <lineage>
        <taxon>Bacteria</taxon>
        <taxon>Pseudomonadati</taxon>
        <taxon>Elusimicrobiota</taxon>
        <taxon>Endomicrobiia</taxon>
        <taxon>Endomicrobiales</taxon>
        <taxon>Endomicrobiaceae</taxon>
        <taxon>Endomicrobium</taxon>
    </lineage>
</organism>
<evidence type="ECO:0000256" key="8">
    <source>
        <dbReference type="ARBA" id="ARBA00022840"/>
    </source>
</evidence>
<keyword evidence="3" id="KW-0540">Nuclease</keyword>
<dbReference type="GO" id="GO:0003677">
    <property type="term" value="F:DNA binding"/>
    <property type="evidence" value="ECO:0007669"/>
    <property type="project" value="TreeGrafter"/>
</dbReference>
<evidence type="ECO:0000259" key="10">
    <source>
        <dbReference type="PROSITE" id="PS51192"/>
    </source>
</evidence>
<evidence type="ECO:0000256" key="3">
    <source>
        <dbReference type="ARBA" id="ARBA00022722"/>
    </source>
</evidence>
<dbReference type="InterPro" id="IPR054712">
    <property type="entry name" value="Cas3-like_dom"/>
</dbReference>
<dbReference type="SUPFAM" id="SSF52540">
    <property type="entry name" value="P-loop containing nucleoside triphosphate hydrolases"/>
    <property type="match status" value="1"/>
</dbReference>
<proteinExistence type="inferred from homology"/>
<evidence type="ECO:0000313" key="12">
    <source>
        <dbReference type="EMBL" id="BAV59347.1"/>
    </source>
</evidence>
<dbReference type="InterPro" id="IPR052511">
    <property type="entry name" value="ATP-dep_Helicase"/>
</dbReference>
<dbReference type="Pfam" id="PF18019">
    <property type="entry name" value="Cas3_HD"/>
    <property type="match status" value="1"/>
</dbReference>
<dbReference type="EMBL" id="LC153131">
    <property type="protein sequence ID" value="BAV59347.1"/>
    <property type="molecule type" value="Genomic_DNA"/>
</dbReference>
<dbReference type="PROSITE" id="PS51643">
    <property type="entry name" value="HD_CAS3"/>
    <property type="match status" value="1"/>
</dbReference>
<dbReference type="PANTHER" id="PTHR47962:SF5">
    <property type="entry name" value="ATP-DEPENDENT HELICASE LHR-RELATED"/>
    <property type="match status" value="1"/>
</dbReference>
<evidence type="ECO:0000256" key="2">
    <source>
        <dbReference type="ARBA" id="ARBA00009046"/>
    </source>
</evidence>
<evidence type="ECO:0000256" key="9">
    <source>
        <dbReference type="ARBA" id="ARBA00023118"/>
    </source>
</evidence>
<dbReference type="GO" id="GO:0016887">
    <property type="term" value="F:ATP hydrolysis activity"/>
    <property type="evidence" value="ECO:0007669"/>
    <property type="project" value="TreeGrafter"/>
</dbReference>
<comment type="similarity">
    <text evidence="2">In the central section; belongs to the CRISPR-associated helicase Cas3 family.</text>
</comment>
<dbReference type="InterPro" id="IPR038257">
    <property type="entry name" value="CRISPR-assoc_Cas3_HD_sf"/>
</dbReference>
<dbReference type="GO" id="GO:0004386">
    <property type="term" value="F:helicase activity"/>
    <property type="evidence" value="ECO:0007669"/>
    <property type="project" value="UniProtKB-KW"/>
</dbReference>
<dbReference type="Pfam" id="PF22590">
    <property type="entry name" value="Cas3-like_C_2"/>
    <property type="match status" value="1"/>
</dbReference>
<evidence type="ECO:0000259" key="11">
    <source>
        <dbReference type="PROSITE" id="PS51643"/>
    </source>
</evidence>
<dbReference type="NCBIfam" id="TIGR01587">
    <property type="entry name" value="cas3_core"/>
    <property type="match status" value="1"/>
</dbReference>
<accession>A0A1C9ZT78</accession>
<dbReference type="NCBIfam" id="TIGR01596">
    <property type="entry name" value="cas3_HD"/>
    <property type="match status" value="1"/>
</dbReference>
<evidence type="ECO:0000256" key="7">
    <source>
        <dbReference type="ARBA" id="ARBA00022806"/>
    </source>
</evidence>
<sequence length="728" mass="83541">MDKVYAHSPKDKKEDREWHLLDDHIKSVACKSYKFAGVFDSSDWAYNIGFLHDLGKASSDFQEYLKKVSSDKISDEARKCIKKTNHSGAGAIYAIEKFKDPIGRVIAYCVAGHHAGLLDWYSEETANAALSARLKNDKKYFELIKDYINNNTFELKDNLSPPRFINQEKDLHLWIRMLYSCLVDADFLDTEEYLDKDKLLKRSKFSSISELSSKFFDYMKDFEKGAETSSINKVRSEVLRSCEESAIKKEGFWELSVPTGGGKTLSAIAFAFKHAVKFSKERIIYVIPYTSIIEQTSKKLREILGDDNVVEHHSNIDSDKETEEMRLACENWDAPIIVTTNVQFFESLYSARSSRCRKLHNIVNSVIILDEAQLLPPNFLYPCVEVLKQLVINYKTTILFSTATQPVLPGICGVNKVVRDSAKLYDRLRRVNYVFPKDFSSSSWESVCEKLKEHKQVLCVVNTRRDCYDLFKLMPKGTIHLSALICAEHRTKKIGEIKDKLKRNEEIRVVSTQLIEAGVDVDFPVVYRAFAGIPSIIQTAGRCNREGKLPVKEANVFVFVPPSKLPQGVLSKAADVTRDMISSENFQIDNEDTPRRFYEKFYKSVNSIGEDWLKNLLIKDAYNGEFQFSTAGKEFQIIDDNCNISIIVKYGKNDDLIEEFRARGPSRDLMRKLQRYIVNVPGNIFFELKNKGLIEEIYETKYLQGQIKYSEETGLNIFEMDIIDLPII</sequence>
<dbReference type="CDD" id="cd17930">
    <property type="entry name" value="DEXHc_cas3"/>
    <property type="match status" value="1"/>
</dbReference>
<keyword evidence="9" id="KW-0051">Antiviral defense</keyword>
<comment type="similarity">
    <text evidence="1">In the N-terminal section; belongs to the CRISPR-associated nuclease Cas3-HD family.</text>
</comment>
<dbReference type="CDD" id="cd09641">
    <property type="entry name" value="Cas3''_I"/>
    <property type="match status" value="1"/>
</dbReference>
<dbReference type="GO" id="GO:0046872">
    <property type="term" value="F:metal ion binding"/>
    <property type="evidence" value="ECO:0007669"/>
    <property type="project" value="UniProtKB-KW"/>
</dbReference>
<dbReference type="Gene3D" id="1.10.3210.30">
    <property type="match status" value="1"/>
</dbReference>
<dbReference type="Gene3D" id="3.40.50.300">
    <property type="entry name" value="P-loop containing nucleotide triphosphate hydrolases"/>
    <property type="match status" value="2"/>
</dbReference>
<name>A0A1C9ZT78_9BACT</name>
<reference evidence="12" key="1">
    <citation type="journal article" date="2016" name="Genome Biol. Evol.">
        <title>Comparison of intracellular "Ca. Endomicrobium trichonymphae" genomovars illuminates the requirement and decay of defense systems against foreign DNA.</title>
        <authorList>
            <person name="Izawa K."/>
            <person name="Kuwahara H."/>
            <person name="Kihara K."/>
            <person name="Yuki M."/>
            <person name="Lo N."/>
            <person name="Ito T."/>
            <person name="Ohkuma M."/>
            <person name="Hongoh Y."/>
        </authorList>
    </citation>
    <scope>NUCLEOTIDE SEQUENCE</scope>
    <source>
        <strain evidence="12">MdMp-027</strain>
    </source>
</reference>